<organism evidence="2">
    <name type="scientific">Klebsiella pneumoniae</name>
    <dbReference type="NCBI Taxonomy" id="573"/>
    <lineage>
        <taxon>Bacteria</taxon>
        <taxon>Pseudomonadati</taxon>
        <taxon>Pseudomonadota</taxon>
        <taxon>Gammaproteobacteria</taxon>
        <taxon>Enterobacterales</taxon>
        <taxon>Enterobacteriaceae</taxon>
        <taxon>Klebsiella/Raoultella group</taxon>
        <taxon>Klebsiella</taxon>
        <taxon>Klebsiella pneumoniae complex</taxon>
    </lineage>
</organism>
<evidence type="ECO:0000256" key="1">
    <source>
        <dbReference type="SAM" id="MobiDB-lite"/>
    </source>
</evidence>
<dbReference type="EMBL" id="CP068297">
    <property type="protein sequence ID" value="QQW52459.1"/>
    <property type="molecule type" value="Genomic_DNA"/>
</dbReference>
<reference evidence="2" key="1">
    <citation type="submission" date="2021-01" db="EMBL/GenBank/DDBJ databases">
        <title>blaOXA-48-like genome architecture among carbapenemase-producing Escherichia coli and Klebsiella pneumoniae in the Netherlands.</title>
        <authorList>
            <person name="Hendrickx A.P.A."/>
            <person name="Landman F."/>
            <person name="de Haan A."/>
            <person name="Witteveen S."/>
            <person name="van Santen-Verheuvel M."/>
            <person name="Schouls L.M."/>
        </authorList>
    </citation>
    <scope>NUCLEOTIDE SEQUENCE</scope>
    <source>
        <strain evidence="2">RIVM_C016706</strain>
        <plasmid evidence="2">pRIVM_C016706_2</plasmid>
    </source>
</reference>
<geneLocation type="plasmid" evidence="2">
    <name>pRIVM_C016706_2</name>
</geneLocation>
<name>A0A7U0KWF0_KLEPN</name>
<evidence type="ECO:0008006" key="3">
    <source>
        <dbReference type="Google" id="ProtNLM"/>
    </source>
</evidence>
<keyword evidence="2" id="KW-0614">Plasmid</keyword>
<accession>A0A7U0KWF0</accession>
<dbReference type="AlphaFoldDB" id="A0A7U0KWF0"/>
<protein>
    <recommendedName>
        <fullName evidence="3">TraL</fullName>
    </recommendedName>
</protein>
<gene>
    <name evidence="2" type="ORF">JL537_00250</name>
</gene>
<evidence type="ECO:0000313" key="2">
    <source>
        <dbReference type="EMBL" id="QQW52459.1"/>
    </source>
</evidence>
<sequence>MPQILQKEKMMKGENRLMHQSQSQRLGHKTKTLLVAVGFSCISVSSFAATQTCAAYELAKAGADAAYKQEVERINNAAKSESSTSDSLGQCLGSLSVSLKIPQFPSISDIIDKVKDEVCNTVKSKINEKWGSLTNTTLDPWSTISSRLPDTSGILPNASSKNVQLNNPAAASGSGEDANSDAFPFHL</sequence>
<proteinExistence type="predicted"/>
<feature type="compositionally biased region" description="Polar residues" evidence="1">
    <location>
        <begin position="157"/>
        <end position="169"/>
    </location>
</feature>
<feature type="region of interest" description="Disordered" evidence="1">
    <location>
        <begin position="153"/>
        <end position="180"/>
    </location>
</feature>